<evidence type="ECO:0008006" key="9">
    <source>
        <dbReference type="Google" id="ProtNLM"/>
    </source>
</evidence>
<dbReference type="InterPro" id="IPR013686">
    <property type="entry name" value="Polypept-transport_assoc_ShlB"/>
</dbReference>
<keyword evidence="1" id="KW-1134">Transmembrane beta strand</keyword>
<dbReference type="Gene3D" id="3.10.20.310">
    <property type="entry name" value="membrane protein fhac"/>
    <property type="match status" value="1"/>
</dbReference>
<keyword evidence="1" id="KW-0472">Membrane</keyword>
<evidence type="ECO:0000256" key="1">
    <source>
        <dbReference type="ARBA" id="ARBA00022452"/>
    </source>
</evidence>
<dbReference type="PANTHER" id="PTHR34597">
    <property type="entry name" value="SLR1661 PROTEIN"/>
    <property type="match status" value="1"/>
</dbReference>
<reference evidence="7 8" key="1">
    <citation type="submission" date="2016-11" db="EMBL/GenBank/DDBJ databases">
        <title>Trade-off between light-utilization and light-protection in marine flavobacteria.</title>
        <authorList>
            <person name="Kumagai Y."/>
        </authorList>
    </citation>
    <scope>NUCLEOTIDE SEQUENCE [LARGE SCALE GENOMIC DNA]</scope>
    <source>
        <strain evidence="7 8">NBRC 107125</strain>
    </source>
</reference>
<dbReference type="InterPro" id="IPR051544">
    <property type="entry name" value="TPS_OM_transporter"/>
</dbReference>
<dbReference type="InterPro" id="IPR005565">
    <property type="entry name" value="Hemolysn_activator_HlyB_C"/>
</dbReference>
<keyword evidence="4" id="KW-0732">Signal</keyword>
<evidence type="ECO:0000256" key="4">
    <source>
        <dbReference type="SAM" id="SignalP"/>
    </source>
</evidence>
<dbReference type="PANTHER" id="PTHR34597:SF1">
    <property type="entry name" value="HEME_HEMOPEXIN TRANSPORTER PROTEIN HUXB"/>
    <property type="match status" value="1"/>
</dbReference>
<dbReference type="EMBL" id="CP019343">
    <property type="protein sequence ID" value="ARN74449.1"/>
    <property type="molecule type" value="Genomic_DNA"/>
</dbReference>
<feature type="domain" description="Polypeptide-transport-associated ShlB-type" evidence="6">
    <location>
        <begin position="199"/>
        <end position="250"/>
    </location>
</feature>
<evidence type="ECO:0000259" key="5">
    <source>
        <dbReference type="Pfam" id="PF03865"/>
    </source>
</evidence>
<dbReference type="RefSeq" id="WP_085758595.1">
    <property type="nucleotide sequence ID" value="NZ_CP019343.1"/>
</dbReference>
<dbReference type="STRING" id="716816.BST96_10185"/>
<name>A0A1X9NG20_9GAMM</name>
<evidence type="ECO:0000313" key="7">
    <source>
        <dbReference type="EMBL" id="ARN74449.1"/>
    </source>
</evidence>
<organism evidence="7 8">
    <name type="scientific">Oceanicoccus sagamiensis</name>
    <dbReference type="NCBI Taxonomy" id="716816"/>
    <lineage>
        <taxon>Bacteria</taxon>
        <taxon>Pseudomonadati</taxon>
        <taxon>Pseudomonadota</taxon>
        <taxon>Gammaproteobacteria</taxon>
        <taxon>Cellvibrionales</taxon>
        <taxon>Spongiibacteraceae</taxon>
        <taxon>Oceanicoccus</taxon>
    </lineage>
</organism>
<keyword evidence="2" id="KW-0812">Transmembrane</keyword>
<dbReference type="AlphaFoldDB" id="A0A1X9NG20"/>
<dbReference type="KEGG" id="osg:BST96_10185"/>
<evidence type="ECO:0000313" key="8">
    <source>
        <dbReference type="Proteomes" id="UP000193450"/>
    </source>
</evidence>
<feature type="domain" description="Haemolysin activator HlyB C-terminal" evidence="5">
    <location>
        <begin position="311"/>
        <end position="583"/>
    </location>
</feature>
<dbReference type="Gene3D" id="2.40.160.50">
    <property type="entry name" value="membrane protein fhac: a member of the omp85/tpsb transporter family"/>
    <property type="match status" value="1"/>
</dbReference>
<dbReference type="GO" id="GO:0008320">
    <property type="term" value="F:protein transmembrane transporter activity"/>
    <property type="evidence" value="ECO:0007669"/>
    <property type="project" value="TreeGrafter"/>
</dbReference>
<proteinExistence type="predicted"/>
<keyword evidence="8" id="KW-1185">Reference proteome</keyword>
<evidence type="ECO:0000256" key="3">
    <source>
        <dbReference type="ARBA" id="ARBA00023237"/>
    </source>
</evidence>
<evidence type="ECO:0000256" key="2">
    <source>
        <dbReference type="ARBA" id="ARBA00022692"/>
    </source>
</evidence>
<sequence>MRRLLAFFLLPMMGTAVAQIDDRGYNVPPASGQGVDFSFGEESYLTADTDIPPVSERDEGPSIEVTEFQFESVPEFPELGITRAAVEELAESLRQEYSQKPNQLASGYTEKELQLLAELLPTPDDKRYTLSISELEQIADYILSVSDGDALGGLRQYEVKGLVDLLAAQRSNKNLEARDDLKTINSLLLDDLIRLIKRQRAERGINFYELEDIAAKISAFYRSKGIFLAKAYIPVQQVEDGIVTFGILEGVLGGLTVAGNQGYSSEKITQPFQPLVGKAANSESIEEALYLVNDYPGLVLQGSLSSGENIGETSLDLNVVEEKSWRATVTADNHGAVFTGDNRLLTMVDFFNPTGRGDILTVGYLKSWSPLNSDVAVFQYRAPVYDERTFVYVSADVNDFTVDGDGDRNIDDLNIEGTNTNYTLGMDRWFKRTPGLGISGGFAITEKETDIDADVDLPSDGDKVQGLEFNSSFNQISKKYELMNIAMMSIQYGDFKNDQIENLNQDEDFYKLAIDWSTLKLLNLPFTDYSSYILATTKIRYSESGLPAFEQLPLGGADAVRAFDVSEFSADQAGYIGLEWYVEFPITWISESIEDKLKVALFVDGAYGSTNIEINSRSDDWVNMSGVGVLFKFNWNEMLGTKISVAKPTGSKSNMDDFGDDADSVQTFVEVTFVYD</sequence>
<dbReference type="GO" id="GO:0046819">
    <property type="term" value="P:protein secretion by the type V secretion system"/>
    <property type="evidence" value="ECO:0007669"/>
    <property type="project" value="TreeGrafter"/>
</dbReference>
<dbReference type="Proteomes" id="UP000193450">
    <property type="component" value="Chromosome"/>
</dbReference>
<gene>
    <name evidence="7" type="ORF">BST96_10185</name>
</gene>
<evidence type="ECO:0000259" key="6">
    <source>
        <dbReference type="Pfam" id="PF08479"/>
    </source>
</evidence>
<accession>A0A1X9NG20</accession>
<dbReference type="Pfam" id="PF03865">
    <property type="entry name" value="ShlB"/>
    <property type="match status" value="1"/>
</dbReference>
<dbReference type="Pfam" id="PF08479">
    <property type="entry name" value="POTRA_2"/>
    <property type="match status" value="1"/>
</dbReference>
<dbReference type="OrthoDB" id="572300at2"/>
<dbReference type="GO" id="GO:0098046">
    <property type="term" value="C:type V protein secretion system complex"/>
    <property type="evidence" value="ECO:0007669"/>
    <property type="project" value="TreeGrafter"/>
</dbReference>
<feature type="chain" id="PRO_5012733689" description="Haemolysin activator HlyB C-terminal domain-containing protein" evidence="4">
    <location>
        <begin position="19"/>
        <end position="676"/>
    </location>
</feature>
<keyword evidence="3" id="KW-0998">Cell outer membrane</keyword>
<feature type="signal peptide" evidence="4">
    <location>
        <begin position="1"/>
        <end position="18"/>
    </location>
</feature>
<protein>
    <recommendedName>
        <fullName evidence="9">Haemolysin activator HlyB C-terminal domain-containing protein</fullName>
    </recommendedName>
</protein>